<dbReference type="Gene3D" id="1.10.1200.10">
    <property type="entry name" value="ACP-like"/>
    <property type="match status" value="2"/>
</dbReference>
<dbReference type="Pfam" id="PF02801">
    <property type="entry name" value="Ketoacyl-synt_C"/>
    <property type="match status" value="1"/>
</dbReference>
<dbReference type="GO" id="GO:0004312">
    <property type="term" value="F:fatty acid synthase activity"/>
    <property type="evidence" value="ECO:0007669"/>
    <property type="project" value="TreeGrafter"/>
</dbReference>
<dbReference type="SUPFAM" id="SSF52777">
    <property type="entry name" value="CoA-dependent acyltransferases"/>
    <property type="match status" value="2"/>
</dbReference>
<dbReference type="GO" id="GO:0006633">
    <property type="term" value="P:fatty acid biosynthetic process"/>
    <property type="evidence" value="ECO:0007669"/>
    <property type="project" value="TreeGrafter"/>
</dbReference>
<evidence type="ECO:0000256" key="2">
    <source>
        <dbReference type="ARBA" id="ARBA00022553"/>
    </source>
</evidence>
<dbReference type="InterPro" id="IPR020845">
    <property type="entry name" value="AMP-binding_CS"/>
</dbReference>
<dbReference type="Pfam" id="PF00501">
    <property type="entry name" value="AMP-binding"/>
    <property type="match status" value="1"/>
</dbReference>
<dbReference type="Gene3D" id="3.40.47.10">
    <property type="match status" value="1"/>
</dbReference>
<dbReference type="InterPro" id="IPR016036">
    <property type="entry name" value="Malonyl_transacylase_ACP-bd"/>
</dbReference>
<feature type="domain" description="Ketosynthase family 3 (KS3)" evidence="6">
    <location>
        <begin position="1132"/>
        <end position="1560"/>
    </location>
</feature>
<feature type="domain" description="Carrier" evidence="5">
    <location>
        <begin position="2066"/>
        <end position="2141"/>
    </location>
</feature>
<dbReference type="InterPro" id="IPR014030">
    <property type="entry name" value="Ketoacyl_synth_N"/>
</dbReference>
<dbReference type="SUPFAM" id="SSF52151">
    <property type="entry name" value="FabD/lysophospholipase-like"/>
    <property type="match status" value="1"/>
</dbReference>
<proteinExistence type="predicted"/>
<dbReference type="InterPro" id="IPR020841">
    <property type="entry name" value="PKS_Beta-ketoAc_synthase_dom"/>
</dbReference>
<dbReference type="InterPro" id="IPR014043">
    <property type="entry name" value="Acyl_transferase_dom"/>
</dbReference>
<feature type="domain" description="Carrier" evidence="5">
    <location>
        <begin position="1032"/>
        <end position="1107"/>
    </location>
</feature>
<evidence type="ECO:0000313" key="8">
    <source>
        <dbReference type="Proteomes" id="UP000193396"/>
    </source>
</evidence>
<dbReference type="PROSITE" id="PS50075">
    <property type="entry name" value="CARRIER"/>
    <property type="match status" value="2"/>
</dbReference>
<dbReference type="GO" id="GO:0031177">
    <property type="term" value="F:phosphopantetheine binding"/>
    <property type="evidence" value="ECO:0007669"/>
    <property type="project" value="InterPro"/>
</dbReference>
<dbReference type="PROSITE" id="PS00455">
    <property type="entry name" value="AMP_BINDING"/>
    <property type="match status" value="1"/>
</dbReference>
<dbReference type="SUPFAM" id="SSF55048">
    <property type="entry name" value="Probable ACP-binding domain of malonyl-CoA ACP transacylase"/>
    <property type="match status" value="1"/>
</dbReference>
<dbReference type="PROSITE" id="PS52004">
    <property type="entry name" value="KS3_2"/>
    <property type="match status" value="1"/>
</dbReference>
<evidence type="ECO:0000259" key="5">
    <source>
        <dbReference type="PROSITE" id="PS50075"/>
    </source>
</evidence>
<dbReference type="SMART" id="SM00827">
    <property type="entry name" value="PKS_AT"/>
    <property type="match status" value="1"/>
</dbReference>
<dbReference type="SMART" id="SM00825">
    <property type="entry name" value="PKS_KS"/>
    <property type="match status" value="1"/>
</dbReference>
<dbReference type="InterPro" id="IPR016035">
    <property type="entry name" value="Acyl_Trfase/lysoPLipase"/>
</dbReference>
<dbReference type="Gene3D" id="3.30.300.30">
    <property type="match status" value="1"/>
</dbReference>
<gene>
    <name evidence="7" type="ORF">TALK_11595</name>
</gene>
<dbReference type="SUPFAM" id="SSF47336">
    <property type="entry name" value="ACP-like"/>
    <property type="match status" value="2"/>
</dbReference>
<dbReference type="Gene3D" id="3.40.50.12780">
    <property type="entry name" value="N-terminal domain of ligase-like"/>
    <property type="match status" value="1"/>
</dbReference>
<dbReference type="InterPro" id="IPR001242">
    <property type="entry name" value="Condensation_dom"/>
</dbReference>
<dbReference type="InterPro" id="IPR009081">
    <property type="entry name" value="PP-bd_ACP"/>
</dbReference>
<dbReference type="EMBL" id="JFKB01000007">
    <property type="protein sequence ID" value="OSQ47700.1"/>
    <property type="molecule type" value="Genomic_DNA"/>
</dbReference>
<evidence type="ECO:0000256" key="4">
    <source>
        <dbReference type="SAM" id="MobiDB-lite"/>
    </source>
</evidence>
<protein>
    <recommendedName>
        <fullName evidence="9">Carrier domain-containing protein</fullName>
    </recommendedName>
</protein>
<dbReference type="SMART" id="SM00823">
    <property type="entry name" value="PKS_PP"/>
    <property type="match status" value="2"/>
</dbReference>
<dbReference type="Pfam" id="PF00550">
    <property type="entry name" value="PP-binding"/>
    <property type="match status" value="2"/>
</dbReference>
<dbReference type="InterPro" id="IPR020806">
    <property type="entry name" value="PKS_PP-bd"/>
</dbReference>
<dbReference type="Pfam" id="PF00698">
    <property type="entry name" value="Acyl_transf_1"/>
    <property type="match status" value="1"/>
</dbReference>
<feature type="region of interest" description="Disordered" evidence="4">
    <location>
        <begin position="2142"/>
        <end position="2163"/>
    </location>
</feature>
<evidence type="ECO:0000256" key="1">
    <source>
        <dbReference type="ARBA" id="ARBA00022450"/>
    </source>
</evidence>
<dbReference type="Gene3D" id="3.40.366.10">
    <property type="entry name" value="Malonyl-Coenzyme A Acyl Carrier Protein, domain 2"/>
    <property type="match status" value="1"/>
</dbReference>
<dbReference type="OrthoDB" id="9778690at2"/>
<evidence type="ECO:0000256" key="3">
    <source>
        <dbReference type="ARBA" id="ARBA00022679"/>
    </source>
</evidence>
<accession>A0A1Y2LBH6</accession>
<evidence type="ECO:0000259" key="6">
    <source>
        <dbReference type="PROSITE" id="PS52004"/>
    </source>
</evidence>
<dbReference type="STRING" id="1293890.TALK_11595"/>
<dbReference type="CDD" id="cd05930">
    <property type="entry name" value="A_NRPS"/>
    <property type="match status" value="1"/>
</dbReference>
<dbReference type="GO" id="GO:0016491">
    <property type="term" value="F:oxidoreductase activity"/>
    <property type="evidence" value="ECO:0007669"/>
    <property type="project" value="InterPro"/>
</dbReference>
<dbReference type="InterPro" id="IPR016039">
    <property type="entry name" value="Thiolase-like"/>
</dbReference>
<dbReference type="InterPro" id="IPR001227">
    <property type="entry name" value="Ac_transferase_dom_sf"/>
</dbReference>
<dbReference type="CDD" id="cd00833">
    <property type="entry name" value="PKS"/>
    <property type="match status" value="1"/>
</dbReference>
<reference evidence="7 8" key="1">
    <citation type="submission" date="2014-03" db="EMBL/GenBank/DDBJ databases">
        <title>The draft genome sequence of Thalassospira alkalitolerans JCM 18968.</title>
        <authorList>
            <person name="Lai Q."/>
            <person name="Shao Z."/>
        </authorList>
    </citation>
    <scope>NUCLEOTIDE SEQUENCE [LARGE SCALE GENOMIC DNA]</scope>
    <source>
        <strain evidence="7 8">JCM 18968</strain>
    </source>
</reference>
<keyword evidence="8" id="KW-1185">Reference proteome</keyword>
<dbReference type="InterPro" id="IPR002227">
    <property type="entry name" value="Tyrosinase_Cu-bd"/>
</dbReference>
<keyword evidence="3" id="KW-0808">Transferase</keyword>
<dbReference type="InterPro" id="IPR045851">
    <property type="entry name" value="AMP-bd_C_sf"/>
</dbReference>
<dbReference type="PANTHER" id="PTHR43775">
    <property type="entry name" value="FATTY ACID SYNTHASE"/>
    <property type="match status" value="1"/>
</dbReference>
<dbReference type="Gene3D" id="3.30.559.10">
    <property type="entry name" value="Chloramphenicol acetyltransferase-like domain"/>
    <property type="match status" value="1"/>
</dbReference>
<dbReference type="Gene3D" id="3.30.70.3290">
    <property type="match status" value="1"/>
</dbReference>
<dbReference type="Pfam" id="PF00668">
    <property type="entry name" value="Condensation"/>
    <property type="match status" value="1"/>
</dbReference>
<dbReference type="Gene3D" id="3.30.559.30">
    <property type="entry name" value="Nonribosomal peptide synthetase, condensation domain"/>
    <property type="match status" value="1"/>
</dbReference>
<evidence type="ECO:0000313" key="7">
    <source>
        <dbReference type="EMBL" id="OSQ47700.1"/>
    </source>
</evidence>
<keyword evidence="1" id="KW-0596">Phosphopantetheine</keyword>
<dbReference type="SUPFAM" id="SSF56801">
    <property type="entry name" value="Acetyl-CoA synthetase-like"/>
    <property type="match status" value="1"/>
</dbReference>
<dbReference type="InterPro" id="IPR050091">
    <property type="entry name" value="PKS_NRPS_Biosynth_Enz"/>
</dbReference>
<dbReference type="InterPro" id="IPR032821">
    <property type="entry name" value="PKS_assoc"/>
</dbReference>
<comment type="caution">
    <text evidence="7">The sequence shown here is derived from an EMBL/GenBank/DDBJ whole genome shotgun (WGS) entry which is preliminary data.</text>
</comment>
<name>A0A1Y2LBH6_9PROT</name>
<dbReference type="PANTHER" id="PTHR43775:SF51">
    <property type="entry name" value="INACTIVE PHENOLPHTHIOCEROL SYNTHESIS POLYKETIDE SYNTHASE TYPE I PKS1-RELATED"/>
    <property type="match status" value="1"/>
</dbReference>
<dbReference type="InterPro" id="IPR036736">
    <property type="entry name" value="ACP-like_sf"/>
</dbReference>
<dbReference type="InterPro" id="IPR023213">
    <property type="entry name" value="CAT-like_dom_sf"/>
</dbReference>
<organism evidence="7 8">
    <name type="scientific">Thalassospira alkalitolerans</name>
    <dbReference type="NCBI Taxonomy" id="1293890"/>
    <lineage>
        <taxon>Bacteria</taxon>
        <taxon>Pseudomonadati</taxon>
        <taxon>Pseudomonadota</taxon>
        <taxon>Alphaproteobacteria</taxon>
        <taxon>Rhodospirillales</taxon>
        <taxon>Thalassospiraceae</taxon>
        <taxon>Thalassospira</taxon>
    </lineage>
</organism>
<dbReference type="InterPro" id="IPR042099">
    <property type="entry name" value="ANL_N_sf"/>
</dbReference>
<dbReference type="PROSITE" id="PS00498">
    <property type="entry name" value="TYROSINASE_2"/>
    <property type="match status" value="1"/>
</dbReference>
<dbReference type="Proteomes" id="UP000193396">
    <property type="component" value="Unassembled WGS sequence"/>
</dbReference>
<dbReference type="InterPro" id="IPR000873">
    <property type="entry name" value="AMP-dep_synth/lig_dom"/>
</dbReference>
<dbReference type="RefSeq" id="WP_085619004.1">
    <property type="nucleotide sequence ID" value="NZ_JFKB01000007.1"/>
</dbReference>
<evidence type="ECO:0008006" key="9">
    <source>
        <dbReference type="Google" id="ProtNLM"/>
    </source>
</evidence>
<keyword evidence="2" id="KW-0597">Phosphoprotein</keyword>
<dbReference type="Pfam" id="PF00109">
    <property type="entry name" value="ketoacyl-synt"/>
    <property type="match status" value="1"/>
</dbReference>
<dbReference type="SUPFAM" id="SSF53901">
    <property type="entry name" value="Thiolase-like"/>
    <property type="match status" value="1"/>
</dbReference>
<sequence length="2163" mass="233569">MPIWSYDNLVHTETKKTNLDMAQQRLKGQTLQKRTRQFAPGTVQNKTALTTPQSSIWLDWATDEDCAKYNICNIVQFEGDLDIAALHKAIVQTDAENDALRLRFDTKDGDGFQTFADASHNTEFSVIDFSYDENPERAANHEVEETRARPLNPINGYHCRHRLFKLGKDRFWWVRVYHHLVCDGYAGHLMAHRTAEIYSALVSGAPVPKTTFGSYGDFIASDADYPQSAASARDLAYWQERLKNDPAITRFSSHIPTQKSPIAYQAQCLDGPELTKLTETAKACGTSPTSVMMAVYFILLGQIAQTKQPTAILPLLNRTGRVERNTPGTFSCTIPFDVDLDKHTCFSELARDIFARARRDVRHIRLAPVRMRAARLGAQGLSGSGAFFNSLDAPEPLAFTGLLTRRINVYNGPVNDLGLIHQKQAITPDHHEAELIWQFNTDCFDPKTVTRIANRFRQFLAKAMDNPNQEIAAITVLANTELDDLRGFETAPAIDDTTSDKRLIPARIDDAIAARPDQIALIDQDGRKTTFATLGRMANAVARYLQQQGVKRGDFVGMNVASGPQQIAAVIGMMKCGATCVQLDPLHPVARNAEMTRHLGCQLILSSTAAAWKSIDNTAFSVVDIATLPGIDGQTDGTNIHVDVNGDDIAFVFHTSGSTGQPKPVPVLHQSLKDKVNFIITRLGIGSHEAGTPEIMGLFPSIGFDPWMAQFCIGLTRGHSMWLMTHATLADAHKFWGGIVHHKVTHLMSVPSLYESLIDAVPTDAQFHLRRLVTGGEVMPPKLVTRLYAIFDAADIWNCYGPTEATIHIACHRIPNNTTAKTIALGPVDHGVIVRILGDDGNRVPLGIPGELYIGGAGLNPGYINMPVITAQMFIPDPTGETDQIFYRSGDCVSWGEDGQLYFHGRYDEQVKIRGQRIEIGEVEYHLSRITGVGQAAVLYVKTNHGGDLLAYITPDKTHSTRPDIDTIRTELARHLSNAAIPSRIEWAEVLPVLPSGKVDRQALAALARTPILSSPAANQPLAKIPRQPDQIRIQKLAVKIGEIWANLIETDAIEFDANLFEAGAHSLLVPRAQFAFSKLVGRNIPSIDIFQYPTINSFARHLCDDDLTPTTAAQRQTLPTPPLLASNRPDEHDIAIIGMAMRLPGADDPDTFWAMLENGIDHIRDVDIARLRNMGGDPAALEDPNFVPRHGILDNIDMFDPAPFAMTAGGAIETDPQQRLLLEVALNALEDGSCDPARDGPVGAYVGVGFPTYLVDVLGDRLHPRPDAMRYGLAIGNDKDFAATRLAYKLDLTGPAIASATACSTGLVNIVLAAQALRAGQCRVALAGGASLGISPAGGYYFTEGGIGSRSGVCRPFDHHADGVVGGSGAAIVVLKRLNDAIHDRDTIHGVIKGVGLSNDGADKAAFSAPTVDGQANAITSALTDAQIDPSSIQFVEGHGTGTALGDPIEVAALNRAFAKTDRNRAAPIWLGSVKGNIGHLDAAAGVTGLIKAVLALKHRSMPPTCHFDQPNENLGLDQGPFDINKTTQPLHRTGNNPLRAGVSSFGVGGTNAHVIVEEAPAPHTADDDQASDDLSGTQTPYVLPFSAASETALQNVLANTADWLARDPSNIAIPDLANSLSRRRAYRFRTAIIASDIPTVIAALGDAKSPHRQHAIAQRSTPAVTLLFPGQGSQRPGMAADLYHADTLSAELINNACQQVTQMGGPDDLLHLLISDDTSSADAPSDAKTRLAKTEIAQPALFIFEYALARFLMRGGVAPAALAGHSIGEYVAACIGGVMAFDDALALVVMRGRLMGQTQPGSMFALSMTEAEVGDLLSAFGPDLSMAAINGPRQCVVAGSHACIDALEDQIKQQGNAGRRLIVSHAFHSPMMEPVLDAFRDLVAGVPLHAPSIPIQSNLTGKWLSPTDATSPDYWAQHLRNAVRFADNIKELLADMPETMMVECGFGNTASRLAIVNGTNTQNSIACQPAPRPNQPPDGANALAQTLAKLWTHGVSPDWENINRTQKANRIPVPGYAFDRRRFWPEAPARTPTAPQSTDDINFAAPAPKTGNAAVIKPTDTPPVSDNPLLATILEIWRDMFGEPALSPRDDFFELGGDSLFAVRIAARLSEELSAEIPAAILFEGRTVTGVADLLARHIGPQESLPSSPPQNIPSREQGVL</sequence>
<dbReference type="Pfam" id="PF16197">
    <property type="entry name" value="KAsynt_C_assoc"/>
    <property type="match status" value="1"/>
</dbReference>
<dbReference type="InterPro" id="IPR014031">
    <property type="entry name" value="Ketoacyl_synth_C"/>
</dbReference>